<name>A0AAV4JPE0_9GAST</name>
<dbReference type="EMBL" id="BMAT01013964">
    <property type="protein sequence ID" value="GFS23803.1"/>
    <property type="molecule type" value="Genomic_DNA"/>
</dbReference>
<reference evidence="2 3" key="1">
    <citation type="journal article" date="2021" name="Elife">
        <title>Chloroplast acquisition without the gene transfer in kleptoplastic sea slugs, Plakobranchus ocellatus.</title>
        <authorList>
            <person name="Maeda T."/>
            <person name="Takahashi S."/>
            <person name="Yoshida T."/>
            <person name="Shimamura S."/>
            <person name="Takaki Y."/>
            <person name="Nagai Y."/>
            <person name="Toyoda A."/>
            <person name="Suzuki Y."/>
            <person name="Arimoto A."/>
            <person name="Ishii H."/>
            <person name="Satoh N."/>
            <person name="Nishiyama T."/>
            <person name="Hasebe M."/>
            <person name="Maruyama T."/>
            <person name="Minagawa J."/>
            <person name="Obokata J."/>
            <person name="Shigenobu S."/>
        </authorList>
    </citation>
    <scope>NUCLEOTIDE SEQUENCE [LARGE SCALE GENOMIC DNA]</scope>
</reference>
<evidence type="ECO:0000313" key="3">
    <source>
        <dbReference type="Proteomes" id="UP000762676"/>
    </source>
</evidence>
<gene>
    <name evidence="2" type="ORF">ElyMa_006986700</name>
</gene>
<protein>
    <submittedName>
        <fullName evidence="2">Kinesin-like protein KIF27</fullName>
    </submittedName>
</protein>
<proteinExistence type="predicted"/>
<dbReference type="AlphaFoldDB" id="A0AAV4JPE0"/>
<dbReference type="Proteomes" id="UP000762676">
    <property type="component" value="Unassembled WGS sequence"/>
</dbReference>
<organism evidence="2 3">
    <name type="scientific">Elysia marginata</name>
    <dbReference type="NCBI Taxonomy" id="1093978"/>
    <lineage>
        <taxon>Eukaryota</taxon>
        <taxon>Metazoa</taxon>
        <taxon>Spiralia</taxon>
        <taxon>Lophotrochozoa</taxon>
        <taxon>Mollusca</taxon>
        <taxon>Gastropoda</taxon>
        <taxon>Heterobranchia</taxon>
        <taxon>Euthyneura</taxon>
        <taxon>Panpulmonata</taxon>
        <taxon>Sacoglossa</taxon>
        <taxon>Placobranchoidea</taxon>
        <taxon>Plakobranchidae</taxon>
        <taxon>Elysia</taxon>
    </lineage>
</organism>
<feature type="coiled-coil region" evidence="1">
    <location>
        <begin position="9"/>
        <end position="102"/>
    </location>
</feature>
<comment type="caution">
    <text evidence="2">The sequence shown here is derived from an EMBL/GenBank/DDBJ whole genome shotgun (WGS) entry which is preliminary data.</text>
</comment>
<keyword evidence="1" id="KW-0175">Coiled coil</keyword>
<keyword evidence="3" id="KW-1185">Reference proteome</keyword>
<evidence type="ECO:0000256" key="1">
    <source>
        <dbReference type="SAM" id="Coils"/>
    </source>
</evidence>
<feature type="non-terminal residue" evidence="2">
    <location>
        <position position="120"/>
    </location>
</feature>
<evidence type="ECO:0000313" key="2">
    <source>
        <dbReference type="EMBL" id="GFS23803.1"/>
    </source>
</evidence>
<sequence>MDGIPEARIKELEDKVVRLQTECSHYRMVAEEAYKHITDIQGKDVLSRSQELRLKDWLELLEEIKNQVPMTLSRDALQNETIKNLQQELQECKSHLESDETIFADKKREVDQLNETIKDM</sequence>
<accession>A0AAV4JPE0</accession>